<reference evidence="2 3" key="1">
    <citation type="submission" date="2018-06" db="EMBL/GenBank/DDBJ databases">
        <title>Sphaerisporangium craniellae sp. nov., isolated from a marine sponge in the South China Sea.</title>
        <authorList>
            <person name="Li L."/>
        </authorList>
    </citation>
    <scope>NUCLEOTIDE SEQUENCE [LARGE SCALE GENOMIC DNA]</scope>
    <source>
        <strain evidence="2 3">CCTCC AA 208026</strain>
    </source>
</reference>
<gene>
    <name evidence="2" type="ORF">DQ384_17590</name>
</gene>
<keyword evidence="3" id="KW-1185">Reference proteome</keyword>
<dbReference type="EMBL" id="QOIL01000009">
    <property type="protein sequence ID" value="RCG29973.1"/>
    <property type="molecule type" value="Genomic_DNA"/>
</dbReference>
<comment type="caution">
    <text evidence="2">The sequence shown here is derived from an EMBL/GenBank/DDBJ whole genome shotgun (WGS) entry which is preliminary data.</text>
</comment>
<feature type="region of interest" description="Disordered" evidence="1">
    <location>
        <begin position="1"/>
        <end position="21"/>
    </location>
</feature>
<evidence type="ECO:0000256" key="1">
    <source>
        <dbReference type="SAM" id="MobiDB-lite"/>
    </source>
</evidence>
<evidence type="ECO:0000313" key="3">
    <source>
        <dbReference type="Proteomes" id="UP000253094"/>
    </source>
</evidence>
<name>A0A367FHW8_9ACTN</name>
<dbReference type="Proteomes" id="UP000253094">
    <property type="component" value="Unassembled WGS sequence"/>
</dbReference>
<proteinExistence type="predicted"/>
<accession>A0A367FHW8</accession>
<organism evidence="2 3">
    <name type="scientific">Sphaerisporangium album</name>
    <dbReference type="NCBI Taxonomy" id="509200"/>
    <lineage>
        <taxon>Bacteria</taxon>
        <taxon>Bacillati</taxon>
        <taxon>Actinomycetota</taxon>
        <taxon>Actinomycetes</taxon>
        <taxon>Streptosporangiales</taxon>
        <taxon>Streptosporangiaceae</taxon>
        <taxon>Sphaerisporangium</taxon>
    </lineage>
</organism>
<dbReference type="AlphaFoldDB" id="A0A367FHW8"/>
<protein>
    <submittedName>
        <fullName evidence="2">Uncharacterized protein</fullName>
    </submittedName>
</protein>
<evidence type="ECO:0000313" key="2">
    <source>
        <dbReference type="EMBL" id="RCG29973.1"/>
    </source>
</evidence>
<sequence length="99" mass="10234">MGGYFPGTSGPRTQGPSEAVGRTVGGGRLFAVAMVTLSWTEHAVPWSLAVPGATTPAACGIRARVVDISGSRVIWMPGVLMCEECATVVTGSRDKDGLR</sequence>